<evidence type="ECO:0000256" key="3">
    <source>
        <dbReference type="ARBA" id="ARBA00022691"/>
    </source>
</evidence>
<dbReference type="SUPFAM" id="SSF53335">
    <property type="entry name" value="S-adenosyl-L-methionine-dependent methyltransferases"/>
    <property type="match status" value="1"/>
</dbReference>
<dbReference type="Pfam" id="PF13649">
    <property type="entry name" value="Methyltransf_25"/>
    <property type="match status" value="1"/>
</dbReference>
<keyword evidence="2 5" id="KW-0808">Transferase</keyword>
<dbReference type="PANTHER" id="PTHR43464:SF19">
    <property type="entry name" value="UBIQUINONE BIOSYNTHESIS O-METHYLTRANSFERASE, MITOCHONDRIAL"/>
    <property type="match status" value="1"/>
</dbReference>
<protein>
    <submittedName>
        <fullName evidence="5">Class I SAM-dependent methyltransferase</fullName>
        <ecNumber evidence="5">2.1.1.222</ecNumber>
        <ecNumber evidence="5">2.1.1.64</ecNumber>
    </submittedName>
</protein>
<sequence>MDAEGWDARYADAPMVWSAGPNALFASLARDWLPGRALDVATGEGRTAIWLATLGWQVTAVDFSATGIEKGRERAAAQGLSVDWVVDDVTTAELGTGFDLVTLLYLQLEHEQMAGVVGRCVEALVPGGRLVVIAHDLDNIARGVGGPQDPSVLPTVALLRDWARGASIERAEQVERVTDAGTAIDVLLVATR</sequence>
<proteinExistence type="predicted"/>
<evidence type="ECO:0000313" key="5">
    <source>
        <dbReference type="EMBL" id="MFC6005692.1"/>
    </source>
</evidence>
<name>A0ABW1J9M3_9ACTN</name>
<dbReference type="CDD" id="cd02440">
    <property type="entry name" value="AdoMet_MTases"/>
    <property type="match status" value="1"/>
</dbReference>
<accession>A0ABW1J9M3</accession>
<dbReference type="GO" id="GO:0102208">
    <property type="term" value="F:2-polyprenyl-6-hydroxyphenol methylase activity"/>
    <property type="evidence" value="ECO:0007669"/>
    <property type="project" value="UniProtKB-EC"/>
</dbReference>
<dbReference type="GO" id="GO:0061542">
    <property type="term" value="F:3-demethylubiquinol 3-O-methyltransferase activity"/>
    <property type="evidence" value="ECO:0007669"/>
    <property type="project" value="UniProtKB-EC"/>
</dbReference>
<organism evidence="5 6">
    <name type="scientific">Angustibacter luteus</name>
    <dbReference type="NCBI Taxonomy" id="658456"/>
    <lineage>
        <taxon>Bacteria</taxon>
        <taxon>Bacillati</taxon>
        <taxon>Actinomycetota</taxon>
        <taxon>Actinomycetes</taxon>
        <taxon>Kineosporiales</taxon>
        <taxon>Kineosporiaceae</taxon>
    </lineage>
</organism>
<keyword evidence="6" id="KW-1185">Reference proteome</keyword>
<evidence type="ECO:0000259" key="4">
    <source>
        <dbReference type="Pfam" id="PF13649"/>
    </source>
</evidence>
<dbReference type="EC" id="2.1.1.222" evidence="5"/>
<gene>
    <name evidence="5" type="ORF">ACFQDO_00990</name>
</gene>
<dbReference type="PANTHER" id="PTHR43464">
    <property type="entry name" value="METHYLTRANSFERASE"/>
    <property type="match status" value="1"/>
</dbReference>
<keyword evidence="3" id="KW-0949">S-adenosyl-L-methionine</keyword>
<dbReference type="Proteomes" id="UP001596189">
    <property type="component" value="Unassembled WGS sequence"/>
</dbReference>
<dbReference type="GO" id="GO:0032259">
    <property type="term" value="P:methylation"/>
    <property type="evidence" value="ECO:0007669"/>
    <property type="project" value="UniProtKB-KW"/>
</dbReference>
<dbReference type="Gene3D" id="3.40.50.150">
    <property type="entry name" value="Vaccinia Virus protein VP39"/>
    <property type="match status" value="1"/>
</dbReference>
<dbReference type="InterPro" id="IPR029063">
    <property type="entry name" value="SAM-dependent_MTases_sf"/>
</dbReference>
<dbReference type="RefSeq" id="WP_345716570.1">
    <property type="nucleotide sequence ID" value="NZ_BAABFP010000005.1"/>
</dbReference>
<evidence type="ECO:0000313" key="6">
    <source>
        <dbReference type="Proteomes" id="UP001596189"/>
    </source>
</evidence>
<evidence type="ECO:0000256" key="2">
    <source>
        <dbReference type="ARBA" id="ARBA00022679"/>
    </source>
</evidence>
<dbReference type="InterPro" id="IPR041698">
    <property type="entry name" value="Methyltransf_25"/>
</dbReference>
<comment type="caution">
    <text evidence="5">The sequence shown here is derived from an EMBL/GenBank/DDBJ whole genome shotgun (WGS) entry which is preliminary data.</text>
</comment>
<feature type="domain" description="Methyltransferase" evidence="4">
    <location>
        <begin position="38"/>
        <end position="128"/>
    </location>
</feature>
<reference evidence="6" key="1">
    <citation type="journal article" date="2019" name="Int. J. Syst. Evol. Microbiol.">
        <title>The Global Catalogue of Microorganisms (GCM) 10K type strain sequencing project: providing services to taxonomists for standard genome sequencing and annotation.</title>
        <authorList>
            <consortium name="The Broad Institute Genomics Platform"/>
            <consortium name="The Broad Institute Genome Sequencing Center for Infectious Disease"/>
            <person name="Wu L."/>
            <person name="Ma J."/>
        </authorList>
    </citation>
    <scope>NUCLEOTIDE SEQUENCE [LARGE SCALE GENOMIC DNA]</scope>
    <source>
        <strain evidence="6">KACC 14249</strain>
    </source>
</reference>
<evidence type="ECO:0000256" key="1">
    <source>
        <dbReference type="ARBA" id="ARBA00022603"/>
    </source>
</evidence>
<dbReference type="EMBL" id="JBHSRD010000002">
    <property type="protein sequence ID" value="MFC6005692.1"/>
    <property type="molecule type" value="Genomic_DNA"/>
</dbReference>
<dbReference type="EC" id="2.1.1.64" evidence="5"/>
<keyword evidence="1 5" id="KW-0489">Methyltransferase</keyword>